<organism evidence="2">
    <name type="scientific">freshwater metagenome</name>
    <dbReference type="NCBI Taxonomy" id="449393"/>
    <lineage>
        <taxon>unclassified sequences</taxon>
        <taxon>metagenomes</taxon>
        <taxon>ecological metagenomes</taxon>
    </lineage>
</organism>
<accession>A0A6J7EL27</accession>
<evidence type="ECO:0000313" key="2">
    <source>
        <dbReference type="EMBL" id="CAB4880829.1"/>
    </source>
</evidence>
<dbReference type="InterPro" id="IPR021522">
    <property type="entry name" value="MctB"/>
</dbReference>
<dbReference type="GO" id="GO:0055070">
    <property type="term" value="P:copper ion homeostasis"/>
    <property type="evidence" value="ECO:0007669"/>
    <property type="project" value="InterPro"/>
</dbReference>
<keyword evidence="1" id="KW-0812">Transmembrane</keyword>
<evidence type="ECO:0000256" key="1">
    <source>
        <dbReference type="SAM" id="Phobius"/>
    </source>
</evidence>
<dbReference type="Pfam" id="PF11382">
    <property type="entry name" value="MctB"/>
    <property type="match status" value="1"/>
</dbReference>
<reference evidence="2" key="1">
    <citation type="submission" date="2020-05" db="EMBL/GenBank/DDBJ databases">
        <authorList>
            <person name="Chiriac C."/>
            <person name="Salcher M."/>
            <person name="Ghai R."/>
            <person name="Kavagutti S V."/>
        </authorList>
    </citation>
    <scope>NUCLEOTIDE SEQUENCE</scope>
</reference>
<dbReference type="AlphaFoldDB" id="A0A6J7EL27"/>
<proteinExistence type="predicted"/>
<dbReference type="EMBL" id="CAFBLM010000096">
    <property type="protein sequence ID" value="CAB4880829.1"/>
    <property type="molecule type" value="Genomic_DNA"/>
</dbReference>
<feature type="transmembrane region" description="Helical" evidence="1">
    <location>
        <begin position="340"/>
        <end position="363"/>
    </location>
</feature>
<dbReference type="GO" id="GO:0016020">
    <property type="term" value="C:membrane"/>
    <property type="evidence" value="ECO:0007669"/>
    <property type="project" value="InterPro"/>
</dbReference>
<sequence length="631" mass="64306">MSRGRRRAEDDSVDESGQGYTLRTGLNVTETIARSQAGDALVLDILDMDRSLAASIVSAGVGAVVNVSPSYSGRFPATGPMMLVDAGITVVDSVGTSASFLRDGERVEIAGSSIVQHDKVVAQGRLCTAAILIEDAARAELSGGVRTRTEALLSDTVALLRTAGAEVKPDPALIESVRGNVVLLIAGRITPAQARLAASIADVVVATAGPEGLAGAKDLKVAADIEFVGAADRRQANEGVDEQPLAVVVSDQWSIVEGAAWILFNAGARSVVIGGTEVVDESLVALMDRPREETASSALARLDGGGRLVTLSTLEILTRESGEQGRVAAFFASPQGRLRWLVGAGVALLLVGIALGATVLVGVGPFGKTLDAQQSEVAALTQAEEAASQRITGEDSFLDSAQSSLIANQLKGRKVVVVLAPGIAPETSAKLTEAVTQAGGTVTGGVSLSEKFIASEQQVSLDDLATRLAPTGPAVVPGEPGARVQIALADAISTANKAAVGVDNQQAKGFLDALASVQAITLTGTPSKKADLVIFVVPNSSPAAEATTLSDVGGALAGNSVVTVIATPGNTLKDSALVKTWKAPSDQARLSVTEQVDKARGRIAAVYALAAGAKGRFGTFGAIGTFLSSLK</sequence>
<keyword evidence="1" id="KW-1133">Transmembrane helix</keyword>
<keyword evidence="1" id="KW-0472">Membrane</keyword>
<name>A0A6J7EL27_9ZZZZ</name>
<protein>
    <submittedName>
        <fullName evidence="2">Unannotated protein</fullName>
    </submittedName>
</protein>
<gene>
    <name evidence="2" type="ORF">UFOPK3401_01430</name>
</gene>